<comment type="caution">
    <text evidence="1">The sequence shown here is derived from an EMBL/GenBank/DDBJ whole genome shotgun (WGS) entry which is preliminary data.</text>
</comment>
<organism evidence="1">
    <name type="scientific">marine sediment metagenome</name>
    <dbReference type="NCBI Taxonomy" id="412755"/>
    <lineage>
        <taxon>unclassified sequences</taxon>
        <taxon>metagenomes</taxon>
        <taxon>ecological metagenomes</taxon>
    </lineage>
</organism>
<gene>
    <name evidence="1" type="ORF">LCGC14_2201230</name>
</gene>
<proteinExistence type="predicted"/>
<name>A0A0F9E3X8_9ZZZZ</name>
<accession>A0A0F9E3X8</accession>
<protein>
    <submittedName>
        <fullName evidence="1">Uncharacterized protein</fullName>
    </submittedName>
</protein>
<evidence type="ECO:0000313" key="1">
    <source>
        <dbReference type="EMBL" id="KKL60846.1"/>
    </source>
</evidence>
<dbReference type="AlphaFoldDB" id="A0A0F9E3X8"/>
<dbReference type="EMBL" id="LAZR01029013">
    <property type="protein sequence ID" value="KKL60846.1"/>
    <property type="molecule type" value="Genomic_DNA"/>
</dbReference>
<sequence length="38" mass="4584">MGNEKRLEELYKLALEAKELWLALQIIQEIRRGKKENE</sequence>
<reference evidence="1" key="1">
    <citation type="journal article" date="2015" name="Nature">
        <title>Complex archaea that bridge the gap between prokaryotes and eukaryotes.</title>
        <authorList>
            <person name="Spang A."/>
            <person name="Saw J.H."/>
            <person name="Jorgensen S.L."/>
            <person name="Zaremba-Niedzwiedzka K."/>
            <person name="Martijn J."/>
            <person name="Lind A.E."/>
            <person name="van Eijk R."/>
            <person name="Schleper C."/>
            <person name="Guy L."/>
            <person name="Ettema T.J."/>
        </authorList>
    </citation>
    <scope>NUCLEOTIDE SEQUENCE</scope>
</reference>